<dbReference type="CDD" id="cd03451">
    <property type="entry name" value="FkbR2"/>
    <property type="match status" value="1"/>
</dbReference>
<sequence length="227" mass="24103">MREVVQRGLYYDELETGVVYRHRPGRTLTEADDVVFSTLTMNHQALHLDAAWAATQPFGQRLVNSMMTLSTLVGLSVGQVTQGTIVANLGFREVELPKPLFHGDTLYAETEVVEKRLSASRPGQGVVTLEHRGLNQDGVLVARAVRTALFWTRAAHEAASKAAFTAVPDDARPPGPSAEPGVVGAAGAEPGDIPGLGAGRDDNPGLGGHVAGVHDPVLERGDEEGAW</sequence>
<keyword evidence="5" id="KW-1185">Reference proteome</keyword>
<dbReference type="InterPro" id="IPR002539">
    <property type="entry name" value="MaoC-like_dom"/>
</dbReference>
<dbReference type="AlphaFoldDB" id="A0A0H2KV55"/>
<feature type="region of interest" description="Disordered" evidence="2">
    <location>
        <begin position="165"/>
        <end position="227"/>
    </location>
</feature>
<evidence type="ECO:0000256" key="2">
    <source>
        <dbReference type="SAM" id="MobiDB-lite"/>
    </source>
</evidence>
<evidence type="ECO:0000313" key="5">
    <source>
        <dbReference type="Proteomes" id="UP000035265"/>
    </source>
</evidence>
<comment type="similarity">
    <text evidence="1">Belongs to the enoyl-CoA hydratase/isomerase family.</text>
</comment>
<dbReference type="PATRIC" id="fig|264251.5.peg.1083"/>
<feature type="domain" description="MaoC-like" evidence="3">
    <location>
        <begin position="17"/>
        <end position="129"/>
    </location>
</feature>
<dbReference type="InterPro" id="IPR029069">
    <property type="entry name" value="HotDog_dom_sf"/>
</dbReference>
<evidence type="ECO:0000259" key="3">
    <source>
        <dbReference type="Pfam" id="PF01575"/>
    </source>
</evidence>
<reference evidence="4 5" key="1">
    <citation type="submission" date="2014-05" db="EMBL/GenBank/DDBJ databases">
        <title>Cellulosimicrobium funkei U11 genome.</title>
        <authorList>
            <person name="Hu C."/>
            <person name="Gong Y."/>
            <person name="Wan W."/>
            <person name="Jiang M."/>
        </authorList>
    </citation>
    <scope>NUCLEOTIDE SEQUENCE [LARGE SCALE GENOMIC DNA]</scope>
    <source>
        <strain evidence="4 5">U11</strain>
    </source>
</reference>
<dbReference type="STRING" id="264251.FB00_05275"/>
<comment type="caution">
    <text evidence="4">The sequence shown here is derived from an EMBL/GenBank/DDBJ whole genome shotgun (WGS) entry which is preliminary data.</text>
</comment>
<dbReference type="Proteomes" id="UP000035265">
    <property type="component" value="Unassembled WGS sequence"/>
</dbReference>
<evidence type="ECO:0000313" key="4">
    <source>
        <dbReference type="EMBL" id="KLN35699.1"/>
    </source>
</evidence>
<accession>A0A0H2KV55</accession>
<protein>
    <submittedName>
        <fullName evidence="4">Dehydratase</fullName>
    </submittedName>
</protein>
<dbReference type="PANTHER" id="PTHR43664">
    <property type="entry name" value="MONOAMINE OXIDASE-RELATED"/>
    <property type="match status" value="1"/>
</dbReference>
<dbReference type="SUPFAM" id="SSF54637">
    <property type="entry name" value="Thioesterase/thiol ester dehydrase-isomerase"/>
    <property type="match status" value="1"/>
</dbReference>
<gene>
    <name evidence="4" type="ORF">FB00_05275</name>
</gene>
<dbReference type="PANTHER" id="PTHR43664:SF1">
    <property type="entry name" value="BETA-METHYLMALYL-COA DEHYDRATASE"/>
    <property type="match status" value="1"/>
</dbReference>
<proteinExistence type="inferred from homology"/>
<dbReference type="EMBL" id="JNBQ01000003">
    <property type="protein sequence ID" value="KLN35699.1"/>
    <property type="molecule type" value="Genomic_DNA"/>
</dbReference>
<dbReference type="InterPro" id="IPR052342">
    <property type="entry name" value="MCH/BMMD"/>
</dbReference>
<evidence type="ECO:0000256" key="1">
    <source>
        <dbReference type="ARBA" id="ARBA00005254"/>
    </source>
</evidence>
<dbReference type="Pfam" id="PF01575">
    <property type="entry name" value="MaoC_dehydratas"/>
    <property type="match status" value="1"/>
</dbReference>
<name>A0A0H2KV55_9MICO</name>
<feature type="compositionally biased region" description="Low complexity" evidence="2">
    <location>
        <begin position="178"/>
        <end position="191"/>
    </location>
</feature>
<organism evidence="4 5">
    <name type="scientific">Cellulosimicrobium funkei</name>
    <dbReference type="NCBI Taxonomy" id="264251"/>
    <lineage>
        <taxon>Bacteria</taxon>
        <taxon>Bacillati</taxon>
        <taxon>Actinomycetota</taxon>
        <taxon>Actinomycetes</taxon>
        <taxon>Micrococcales</taxon>
        <taxon>Promicromonosporaceae</taxon>
        <taxon>Cellulosimicrobium</taxon>
    </lineage>
</organism>
<dbReference type="Gene3D" id="3.10.129.10">
    <property type="entry name" value="Hotdog Thioesterase"/>
    <property type="match status" value="1"/>
</dbReference>